<dbReference type="RefSeq" id="WP_345041249.1">
    <property type="nucleotide sequence ID" value="NZ_BAABBA010000010.1"/>
</dbReference>
<protein>
    <submittedName>
        <fullName evidence="4">NAD(P)/FAD-dependent oxidoreductase</fullName>
    </submittedName>
</protein>
<dbReference type="InterPro" id="IPR007419">
    <property type="entry name" value="BFD-like_2Fe2S-bd_dom"/>
</dbReference>
<dbReference type="SUPFAM" id="SSF51905">
    <property type="entry name" value="FAD/NAD(P)-binding domain"/>
    <property type="match status" value="1"/>
</dbReference>
<name>A0ABP8EVC8_9MICO</name>
<sequence length="494" mass="50921">MAERAAPGGPARSGDGRSAVVHDVAVVGAGPAGLAAAVTAAEAGSRVLLIDAAGQTGGQYWRHRDEATHADDPHGHHDWKVFTDLRARLRDTVAAGRVEHRPWTSVWLLERAGEGFRLRTTPTVGGAGTPSSHLARRLVLCPGAYDRQLPVPGWDLPGVLAAGGAQALLKGHGVLAGRRVVVAGTGPFLLPVATGLADAGARVVALCEAASPSRWARHLPAAARQGAKLVQAGEYAARLARRRVRLRTRTVVTEILGEDRVTAVRLGRVDARGEVSGEGPVVAADAVALGWGFTPQLELPLMLGTETALGADGSLVVRVDPDQRSSVPGVFVAGEATGVGGAGLAVAEGLVAGAAAAGGRPAARHRRQVLAQRAFARAMHDVYPVPAAWTGWVTARTLVCRCEEVTAGDLRRACHDLAAEDPREARSTTRAGMGRCQGRVCGYATAGVLAGLTGRAVTEEDLLATGRRPLAAPVSLGTLAALDGAADDEEVPTA</sequence>
<comment type="caution">
    <text evidence="4">The sequence shown here is derived from an EMBL/GenBank/DDBJ whole genome shotgun (WGS) entry which is preliminary data.</text>
</comment>
<evidence type="ECO:0000259" key="2">
    <source>
        <dbReference type="Pfam" id="PF04324"/>
    </source>
</evidence>
<dbReference type="InterPro" id="IPR036188">
    <property type="entry name" value="FAD/NAD-bd_sf"/>
</dbReference>
<accession>A0ABP8EVC8</accession>
<dbReference type="PRINTS" id="PR00368">
    <property type="entry name" value="FADPNR"/>
</dbReference>
<dbReference type="Pfam" id="PF07992">
    <property type="entry name" value="Pyr_redox_2"/>
    <property type="match status" value="1"/>
</dbReference>
<dbReference type="PANTHER" id="PTHR42949">
    <property type="entry name" value="ANAEROBIC GLYCEROL-3-PHOSPHATE DEHYDROGENASE SUBUNIT B"/>
    <property type="match status" value="1"/>
</dbReference>
<evidence type="ECO:0000313" key="5">
    <source>
        <dbReference type="Proteomes" id="UP001499841"/>
    </source>
</evidence>
<gene>
    <name evidence="4" type="ORF">GCM10022262_23090</name>
</gene>
<dbReference type="InterPro" id="IPR017224">
    <property type="entry name" value="Opine_Oxase_asu/HCN_bsu"/>
</dbReference>
<evidence type="ECO:0000256" key="1">
    <source>
        <dbReference type="ARBA" id="ARBA00023002"/>
    </source>
</evidence>
<reference evidence="5" key="1">
    <citation type="journal article" date="2019" name="Int. J. Syst. Evol. Microbiol.">
        <title>The Global Catalogue of Microorganisms (GCM) 10K type strain sequencing project: providing services to taxonomists for standard genome sequencing and annotation.</title>
        <authorList>
            <consortium name="The Broad Institute Genomics Platform"/>
            <consortium name="The Broad Institute Genome Sequencing Center for Infectious Disease"/>
            <person name="Wu L."/>
            <person name="Ma J."/>
        </authorList>
    </citation>
    <scope>NUCLEOTIDE SEQUENCE [LARGE SCALE GENOMIC DNA]</scope>
    <source>
        <strain evidence="5">JCM 17459</strain>
    </source>
</reference>
<dbReference type="Proteomes" id="UP001499841">
    <property type="component" value="Unassembled WGS sequence"/>
</dbReference>
<dbReference type="InterPro" id="IPR041854">
    <property type="entry name" value="BFD-like_2Fe2S-bd_dom_sf"/>
</dbReference>
<feature type="domain" description="FAD/NAD(P)-binding" evidence="3">
    <location>
        <begin position="22"/>
        <end position="342"/>
    </location>
</feature>
<evidence type="ECO:0000259" key="3">
    <source>
        <dbReference type="Pfam" id="PF07992"/>
    </source>
</evidence>
<dbReference type="InterPro" id="IPR023753">
    <property type="entry name" value="FAD/NAD-binding_dom"/>
</dbReference>
<dbReference type="PIRSF" id="PIRSF037495">
    <property type="entry name" value="Opine_OX_OoxA/HcnB"/>
    <property type="match status" value="1"/>
</dbReference>
<dbReference type="Gene3D" id="3.50.50.60">
    <property type="entry name" value="FAD/NAD(P)-binding domain"/>
    <property type="match status" value="2"/>
</dbReference>
<dbReference type="InterPro" id="IPR051691">
    <property type="entry name" value="Metab_Enz_Cyan_OpOx_G3PDH"/>
</dbReference>
<organism evidence="4 5">
    <name type="scientific">Georgenia daeguensis</name>
    <dbReference type="NCBI Taxonomy" id="908355"/>
    <lineage>
        <taxon>Bacteria</taxon>
        <taxon>Bacillati</taxon>
        <taxon>Actinomycetota</taxon>
        <taxon>Actinomycetes</taxon>
        <taxon>Micrococcales</taxon>
        <taxon>Bogoriellaceae</taxon>
        <taxon>Georgenia</taxon>
    </lineage>
</organism>
<dbReference type="PANTHER" id="PTHR42949:SF3">
    <property type="entry name" value="ANAEROBIC GLYCEROL-3-PHOSPHATE DEHYDROGENASE SUBUNIT B"/>
    <property type="match status" value="1"/>
</dbReference>
<keyword evidence="1" id="KW-0560">Oxidoreductase</keyword>
<dbReference type="Pfam" id="PF04324">
    <property type="entry name" value="Fer2_BFD"/>
    <property type="match status" value="1"/>
</dbReference>
<dbReference type="Gene3D" id="1.10.10.1100">
    <property type="entry name" value="BFD-like [2Fe-2S]-binding domain"/>
    <property type="match status" value="1"/>
</dbReference>
<feature type="domain" description="BFD-like [2Fe-2S]-binding" evidence="2">
    <location>
        <begin position="398"/>
        <end position="449"/>
    </location>
</feature>
<dbReference type="EMBL" id="BAABBA010000010">
    <property type="protein sequence ID" value="GAA4287949.1"/>
    <property type="molecule type" value="Genomic_DNA"/>
</dbReference>
<evidence type="ECO:0000313" key="4">
    <source>
        <dbReference type="EMBL" id="GAA4287949.1"/>
    </source>
</evidence>
<keyword evidence="5" id="KW-1185">Reference proteome</keyword>
<dbReference type="CDD" id="cd19946">
    <property type="entry name" value="GlpA-like_Fer2_BFD-like"/>
    <property type="match status" value="1"/>
</dbReference>
<dbReference type="PRINTS" id="PR00411">
    <property type="entry name" value="PNDRDTASEI"/>
</dbReference>
<proteinExistence type="predicted"/>